<dbReference type="RefSeq" id="WP_272084204.1">
    <property type="nucleotide sequence ID" value="NZ_JAQNDL010000001.1"/>
</dbReference>
<evidence type="ECO:0000259" key="3">
    <source>
        <dbReference type="Pfam" id="PF17517"/>
    </source>
</evidence>
<dbReference type="Pfam" id="PF17517">
    <property type="entry name" value="IgGFc_binding"/>
    <property type="match status" value="1"/>
</dbReference>
<proteinExistence type="predicted"/>
<name>A0ABT5DRU2_9BACT</name>
<feature type="signal peptide" evidence="2">
    <location>
        <begin position="1"/>
        <end position="29"/>
    </location>
</feature>
<reference evidence="4 5" key="1">
    <citation type="submission" date="2022-11" db="EMBL/GenBank/DDBJ databases">
        <title>Minimal conservation of predation-associated metabolite biosynthetic gene clusters underscores biosynthetic potential of Myxococcota including descriptions for ten novel species: Archangium lansinium sp. nov., Myxococcus landrumus sp. nov., Nannocystis bai.</title>
        <authorList>
            <person name="Ahearne A."/>
            <person name="Stevens C."/>
            <person name="Dowd S."/>
        </authorList>
    </citation>
    <scope>NUCLEOTIDE SEQUENCE [LARGE SCALE GENOMIC DNA]</scope>
    <source>
        <strain evidence="4 5">BB15-2</strain>
    </source>
</reference>
<dbReference type="PANTHER" id="PTHR46534:SF1">
    <property type="entry name" value="IGGFC-BINDING PROTEIN N-TERMINAL DOMAIN-CONTAINING PROTEIN"/>
    <property type="match status" value="1"/>
</dbReference>
<dbReference type="Proteomes" id="UP001221686">
    <property type="component" value="Unassembled WGS sequence"/>
</dbReference>
<keyword evidence="5" id="KW-1185">Reference proteome</keyword>
<dbReference type="PANTHER" id="PTHR46534">
    <property type="entry name" value="IGGFC_BINDING DOMAIN-CONTAINING PROTEIN"/>
    <property type="match status" value="1"/>
</dbReference>
<feature type="compositionally biased region" description="Low complexity" evidence="1">
    <location>
        <begin position="45"/>
        <end position="108"/>
    </location>
</feature>
<feature type="region of interest" description="Disordered" evidence="1">
    <location>
        <begin position="45"/>
        <end position="113"/>
    </location>
</feature>
<protein>
    <submittedName>
        <fullName evidence="4">IgGFc-binding protein</fullName>
    </submittedName>
</protein>
<feature type="domain" description="IgGFc-binding protein N-terminal" evidence="3">
    <location>
        <begin position="305"/>
        <end position="632"/>
    </location>
</feature>
<evidence type="ECO:0000313" key="4">
    <source>
        <dbReference type="EMBL" id="MDC0715779.1"/>
    </source>
</evidence>
<evidence type="ECO:0000256" key="1">
    <source>
        <dbReference type="SAM" id="MobiDB-lite"/>
    </source>
</evidence>
<sequence length="659" mass="67574">MRKINQSSVTVHVAALSRLWALLPLFVLACGDDGGELSGATQASVSGVTTQGTSTTADAPTTTGSTTEDPVSGSETQAAATTEPGTTTTGEPTGTSTAPGTSEGTSEGTTGGPLVLHCSGDLHDVLDPFDAVVETCGSDEACLDGACQPVCDVFGALQGTAGCDFWAPTPPFYANGLGQYFDGPCFAVFLANAWSGPAHITVSRGGQSFDITQHARIPKSDGAVTTYELLPPEGLPPDEVAILFLSHKPGVKNGTSLECPVPPALLQDTAVPGTGVGEAFHVTTDVPVSAYDINPYGGAASYLPSASLLFPATSWGTNHMSITPAPGEGGMFTMVVAREDDTVVKVAPTVTLPGGGGQAEAPAGVTTEYTLSAGQILQWSKQGNNLDSSGTILDSDKPIGLWTGNTYIAVASATLGPGGRDSAHQQIAPVRALGNAYVGAGVVTRLIDLAPESVPYRMVGVVDDTALTWDPSAPPGAPTALAAGQVVQFETTSFFSVRSQDPEHPFLFSQYMSGTGGVTRPGCSPNQSCGLGDEEWVSLLSARQFQNRYIFFTDPTYATTNLVIVRASEGGVFADVKVECLGTVGGWMPVGGQGEFEVAHVDLERGNVPAAGCGTSRHLAESDGPFGVVVWGTDSAASYGYPAGSDISKINEVTLPVPG</sequence>
<dbReference type="InterPro" id="IPR035234">
    <property type="entry name" value="IgGFc-bd_N"/>
</dbReference>
<feature type="chain" id="PRO_5047098195" evidence="2">
    <location>
        <begin position="30"/>
        <end position="659"/>
    </location>
</feature>
<organism evidence="4 5">
    <name type="scientific">Nannocystis bainbridge</name>
    <dbReference type="NCBI Taxonomy" id="2995303"/>
    <lineage>
        <taxon>Bacteria</taxon>
        <taxon>Pseudomonadati</taxon>
        <taxon>Myxococcota</taxon>
        <taxon>Polyangia</taxon>
        <taxon>Nannocystales</taxon>
        <taxon>Nannocystaceae</taxon>
        <taxon>Nannocystis</taxon>
    </lineage>
</organism>
<comment type="caution">
    <text evidence="4">The sequence shown here is derived from an EMBL/GenBank/DDBJ whole genome shotgun (WGS) entry which is preliminary data.</text>
</comment>
<gene>
    <name evidence="4" type="ORF">POL25_02675</name>
</gene>
<evidence type="ECO:0000313" key="5">
    <source>
        <dbReference type="Proteomes" id="UP001221686"/>
    </source>
</evidence>
<keyword evidence="2" id="KW-0732">Signal</keyword>
<accession>A0ABT5DRU2</accession>
<dbReference type="PROSITE" id="PS51257">
    <property type="entry name" value="PROKAR_LIPOPROTEIN"/>
    <property type="match status" value="1"/>
</dbReference>
<dbReference type="EMBL" id="JAQNDL010000001">
    <property type="protein sequence ID" value="MDC0715779.1"/>
    <property type="molecule type" value="Genomic_DNA"/>
</dbReference>
<evidence type="ECO:0000256" key="2">
    <source>
        <dbReference type="SAM" id="SignalP"/>
    </source>
</evidence>